<comment type="similarity">
    <text evidence="1">Belongs to the short-chain dehydrogenases/reductases (SDR) family.</text>
</comment>
<protein>
    <submittedName>
        <fullName evidence="2">SDR family oxidoreductase</fullName>
    </submittedName>
</protein>
<evidence type="ECO:0000313" key="2">
    <source>
        <dbReference type="EMBL" id="MBO8450202.1"/>
    </source>
</evidence>
<reference evidence="2" key="2">
    <citation type="journal article" date="2021" name="PeerJ">
        <title>Extensive microbial diversity within the chicken gut microbiome revealed by metagenomics and culture.</title>
        <authorList>
            <person name="Gilroy R."/>
            <person name="Ravi A."/>
            <person name="Getino M."/>
            <person name="Pursley I."/>
            <person name="Horton D.L."/>
            <person name="Alikhan N.F."/>
            <person name="Baker D."/>
            <person name="Gharbi K."/>
            <person name="Hall N."/>
            <person name="Watson M."/>
            <person name="Adriaenssens E.M."/>
            <person name="Foster-Nyarko E."/>
            <person name="Jarju S."/>
            <person name="Secka A."/>
            <person name="Antonio M."/>
            <person name="Oren A."/>
            <person name="Chaudhuri R.R."/>
            <person name="La Ragione R."/>
            <person name="Hildebrand F."/>
            <person name="Pallen M.J."/>
        </authorList>
    </citation>
    <scope>NUCLEOTIDE SEQUENCE</scope>
    <source>
        <strain evidence="2">B3-4054</strain>
    </source>
</reference>
<dbReference type="Gene3D" id="3.40.50.720">
    <property type="entry name" value="NAD(P)-binding Rossmann-like Domain"/>
    <property type="match status" value="1"/>
</dbReference>
<gene>
    <name evidence="2" type="ORF">IAA96_03760</name>
</gene>
<proteinExistence type="inferred from homology"/>
<dbReference type="PRINTS" id="PR00081">
    <property type="entry name" value="GDHRDH"/>
</dbReference>
<dbReference type="InterPro" id="IPR020904">
    <property type="entry name" value="Sc_DH/Rdtase_CS"/>
</dbReference>
<reference evidence="2" key="1">
    <citation type="submission" date="2020-10" db="EMBL/GenBank/DDBJ databases">
        <authorList>
            <person name="Gilroy R."/>
        </authorList>
    </citation>
    <scope>NUCLEOTIDE SEQUENCE</scope>
    <source>
        <strain evidence="2">B3-4054</strain>
    </source>
</reference>
<dbReference type="CDD" id="cd05233">
    <property type="entry name" value="SDR_c"/>
    <property type="match status" value="1"/>
</dbReference>
<dbReference type="InterPro" id="IPR050259">
    <property type="entry name" value="SDR"/>
</dbReference>
<dbReference type="AlphaFoldDB" id="A0A9D9EN37"/>
<dbReference type="Pfam" id="PF00106">
    <property type="entry name" value="adh_short"/>
    <property type="match status" value="1"/>
</dbReference>
<dbReference type="PROSITE" id="PS00061">
    <property type="entry name" value="ADH_SHORT"/>
    <property type="match status" value="1"/>
</dbReference>
<comment type="caution">
    <text evidence="2">The sequence shown here is derived from an EMBL/GenBank/DDBJ whole genome shotgun (WGS) entry which is preliminary data.</text>
</comment>
<dbReference type="GO" id="GO:0032787">
    <property type="term" value="P:monocarboxylic acid metabolic process"/>
    <property type="evidence" value="ECO:0007669"/>
    <property type="project" value="UniProtKB-ARBA"/>
</dbReference>
<evidence type="ECO:0000256" key="1">
    <source>
        <dbReference type="ARBA" id="ARBA00006484"/>
    </source>
</evidence>
<dbReference type="InterPro" id="IPR036291">
    <property type="entry name" value="NAD(P)-bd_dom_sf"/>
</dbReference>
<organism evidence="2 3">
    <name type="scientific">Candidatus Avitreponema avistercoris</name>
    <dbReference type="NCBI Taxonomy" id="2840705"/>
    <lineage>
        <taxon>Bacteria</taxon>
        <taxon>Pseudomonadati</taxon>
        <taxon>Spirochaetota</taxon>
        <taxon>Spirochaetia</taxon>
        <taxon>Spirochaetales</taxon>
        <taxon>Candidatus Avitreponema</taxon>
    </lineage>
</organism>
<name>A0A9D9EN37_9SPIR</name>
<dbReference type="EMBL" id="JADIMS010000059">
    <property type="protein sequence ID" value="MBO8450202.1"/>
    <property type="molecule type" value="Genomic_DNA"/>
</dbReference>
<dbReference type="Proteomes" id="UP000823616">
    <property type="component" value="Unassembled WGS sequence"/>
</dbReference>
<sequence length="239" mass="25787">MNILVTGGSSGLGEAIVRKLASAGGHRILFTYNSGKENAEKLCGMFPNVSCAQVDFCDAASVDAFAASVSSLDIDVLVNNAWAGSPDGTYFHKTPAEDFLHAFTCNVMPLIKITQACISVMRKKKSGKIINIITSSLISLPPMGYSVYSATKAYIWQLSKCWCRENLKFNITSNCILPDFMDTGFSTPDPRIAEQMTAEHPLKKLLSAEETAGAVQFFVEASPQVNGVSLPLTAGQRVF</sequence>
<dbReference type="SUPFAM" id="SSF51735">
    <property type="entry name" value="NAD(P)-binding Rossmann-fold domains"/>
    <property type="match status" value="1"/>
</dbReference>
<dbReference type="PANTHER" id="PTHR42879">
    <property type="entry name" value="3-OXOACYL-(ACYL-CARRIER-PROTEIN) REDUCTASE"/>
    <property type="match status" value="1"/>
</dbReference>
<accession>A0A9D9EN37</accession>
<evidence type="ECO:0000313" key="3">
    <source>
        <dbReference type="Proteomes" id="UP000823616"/>
    </source>
</evidence>
<dbReference type="InterPro" id="IPR002347">
    <property type="entry name" value="SDR_fam"/>
</dbReference>